<gene>
    <name evidence="1" type="ORF">Q5H92_19285</name>
</gene>
<evidence type="ECO:0000313" key="2">
    <source>
        <dbReference type="Proteomes" id="UP001167796"/>
    </source>
</evidence>
<evidence type="ECO:0000313" key="1">
    <source>
        <dbReference type="EMBL" id="MDO7848519.1"/>
    </source>
</evidence>
<dbReference type="RefSeq" id="WP_305013196.1">
    <property type="nucleotide sequence ID" value="NZ_JAUQSX010000011.1"/>
</dbReference>
<proteinExistence type="predicted"/>
<keyword evidence="2" id="KW-1185">Reference proteome</keyword>
<protein>
    <submittedName>
        <fullName evidence="1">Uncharacterized protein</fullName>
    </submittedName>
</protein>
<dbReference type="Proteomes" id="UP001167796">
    <property type="component" value="Unassembled WGS sequence"/>
</dbReference>
<sequence length="357" mass="39426">MELIVASELLAEDDLTRAQHLARYFGQLTVQSRQLPSGWQLTLSRPVTASAFLDPELAEGLDWWSKTFSTIGVEDIFAAVYRDSSLQIALEDSWTLYAWSSWLTRVSSDGQVPTCVTLLHLDEHDDLMAPRLVVADEKWQDAITGAAVDMQEPDSIAAAIRSGAISIGNFIAPLGHWLPELHIRHLRQSPGATNDAGPSSLHATWHEDTLLAPGCARPALELGDECLDIILPGQHTYRCATNTADWLADLPPGPILLHIDLDYFNNRYEGNPDWKLTTPDFNPPLSSVLVRIDEVFENLEAANIAQRIVDYTVAISPGFFPASMWAVAAERVLAHIYRLRGTTLRPVNTSAIPSSRS</sequence>
<dbReference type="EMBL" id="JAUQSX010000011">
    <property type="protein sequence ID" value="MDO7848519.1"/>
    <property type="molecule type" value="Genomic_DNA"/>
</dbReference>
<reference evidence="1" key="1">
    <citation type="submission" date="2023-07" db="EMBL/GenBank/DDBJ databases">
        <authorList>
            <person name="Kim M.K."/>
        </authorList>
    </citation>
    <scope>NUCLEOTIDE SEQUENCE</scope>
    <source>
        <strain evidence="1">M29</strain>
    </source>
</reference>
<organism evidence="1 2">
    <name type="scientific">Hymenobacter mellowenesis</name>
    <dbReference type="NCBI Taxonomy" id="3063995"/>
    <lineage>
        <taxon>Bacteria</taxon>
        <taxon>Pseudomonadati</taxon>
        <taxon>Bacteroidota</taxon>
        <taxon>Cytophagia</taxon>
        <taxon>Cytophagales</taxon>
        <taxon>Hymenobacteraceae</taxon>
        <taxon>Hymenobacter</taxon>
    </lineage>
</organism>
<name>A0ABT9AF83_9BACT</name>
<accession>A0ABT9AF83</accession>
<comment type="caution">
    <text evidence="1">The sequence shown here is derived from an EMBL/GenBank/DDBJ whole genome shotgun (WGS) entry which is preliminary data.</text>
</comment>